<organism evidence="1 2">
    <name type="scientific">Macrococcus hajekii</name>
    <dbReference type="NCBI Taxonomy" id="198482"/>
    <lineage>
        <taxon>Bacteria</taxon>
        <taxon>Bacillati</taxon>
        <taxon>Bacillota</taxon>
        <taxon>Bacilli</taxon>
        <taxon>Bacillales</taxon>
        <taxon>Staphylococcaceae</taxon>
        <taxon>Macrococcus</taxon>
    </lineage>
</organism>
<accession>A0A4R6BI78</accession>
<keyword evidence="2" id="KW-1185">Reference proteome</keyword>
<dbReference type="OrthoDB" id="2354098at2"/>
<sequence>MKFEVAENETIAECLERMRKEGFTPVKRMEKPIFHETEAGIEVLRQQIVFVGKKIE</sequence>
<comment type="caution">
    <text evidence="1">The sequence shown here is derived from an EMBL/GenBank/DDBJ whole genome shotgun (WGS) entry which is preliminary data.</text>
</comment>
<dbReference type="Pfam" id="PF14044">
    <property type="entry name" value="NETI"/>
    <property type="match status" value="1"/>
</dbReference>
<evidence type="ECO:0000313" key="2">
    <source>
        <dbReference type="Proteomes" id="UP000295328"/>
    </source>
</evidence>
<dbReference type="AlphaFoldDB" id="A0A4R6BI78"/>
<name>A0A4R6BI78_9STAP</name>
<dbReference type="Proteomes" id="UP000295328">
    <property type="component" value="Unassembled WGS sequence"/>
</dbReference>
<evidence type="ECO:0000313" key="1">
    <source>
        <dbReference type="EMBL" id="TDM01323.1"/>
    </source>
</evidence>
<dbReference type="EMBL" id="SCWE01000004">
    <property type="protein sequence ID" value="TDM01323.1"/>
    <property type="molecule type" value="Genomic_DNA"/>
</dbReference>
<dbReference type="RefSeq" id="WP_133430425.1">
    <property type="nucleotide sequence ID" value="NZ_BMCC01000004.1"/>
</dbReference>
<dbReference type="InterPro" id="IPR025930">
    <property type="entry name" value="NETI"/>
</dbReference>
<reference evidence="1 2" key="1">
    <citation type="submission" date="2019-01" db="EMBL/GenBank/DDBJ databases">
        <title>Draft genome sequences of the type strains of six Macrococcus species.</title>
        <authorList>
            <person name="Mazhar S."/>
            <person name="Altermann E."/>
            <person name="Hill C."/>
            <person name="Mcauliffe O."/>
        </authorList>
    </citation>
    <scope>NUCLEOTIDE SEQUENCE [LARGE SCALE GENOMIC DNA]</scope>
    <source>
        <strain evidence="1 2">CCM4809</strain>
    </source>
</reference>
<gene>
    <name evidence="1" type="ORF">ERX37_09415</name>
</gene>
<protein>
    <submittedName>
        <fullName evidence="1">NETI motif-containing protein</fullName>
    </submittedName>
</protein>
<proteinExistence type="predicted"/>